<protein>
    <recommendedName>
        <fullName evidence="3">Dihydrofolate reductase</fullName>
        <ecNumber evidence="2">1.5.1.3</ecNumber>
    </recommendedName>
</protein>
<dbReference type="GO" id="GO:0050661">
    <property type="term" value="F:NADP binding"/>
    <property type="evidence" value="ECO:0007669"/>
    <property type="project" value="InterPro"/>
</dbReference>
<dbReference type="Proteomes" id="UP001176059">
    <property type="component" value="Unassembled WGS sequence"/>
</dbReference>
<keyword evidence="4" id="KW-0554">One-carbon metabolism</keyword>
<keyword evidence="5" id="KW-0521">NADP</keyword>
<name>A0AA38MVQ5_9AGAR</name>
<evidence type="ECO:0000259" key="8">
    <source>
        <dbReference type="PROSITE" id="PS51330"/>
    </source>
</evidence>
<dbReference type="SUPFAM" id="SSF53597">
    <property type="entry name" value="Dihydrofolate reductase-like"/>
    <property type="match status" value="1"/>
</dbReference>
<dbReference type="CDD" id="cd00209">
    <property type="entry name" value="DHFR"/>
    <property type="match status" value="1"/>
</dbReference>
<evidence type="ECO:0000256" key="6">
    <source>
        <dbReference type="ARBA" id="ARBA00023002"/>
    </source>
</evidence>
<evidence type="ECO:0000256" key="7">
    <source>
        <dbReference type="RuleBase" id="RU004474"/>
    </source>
</evidence>
<dbReference type="Pfam" id="PF00186">
    <property type="entry name" value="DHFR_1"/>
    <property type="match status" value="1"/>
</dbReference>
<proteinExistence type="inferred from homology"/>
<evidence type="ECO:0000256" key="2">
    <source>
        <dbReference type="ARBA" id="ARBA00012856"/>
    </source>
</evidence>
<evidence type="ECO:0000256" key="5">
    <source>
        <dbReference type="ARBA" id="ARBA00022857"/>
    </source>
</evidence>
<dbReference type="EC" id="1.5.1.3" evidence="2"/>
<comment type="similarity">
    <text evidence="7">Belongs to the dihydrofolate reductase family.</text>
</comment>
<dbReference type="PANTHER" id="PTHR48069">
    <property type="entry name" value="DIHYDROFOLATE REDUCTASE"/>
    <property type="match status" value="1"/>
</dbReference>
<dbReference type="EMBL" id="JANVFO010000012">
    <property type="protein sequence ID" value="KAJ3734819.1"/>
    <property type="molecule type" value="Genomic_DNA"/>
</dbReference>
<evidence type="ECO:0000313" key="10">
    <source>
        <dbReference type="Proteomes" id="UP001176059"/>
    </source>
</evidence>
<reference evidence="9" key="2">
    <citation type="journal article" date="2023" name="Proc. Natl. Acad. Sci. U.S.A.">
        <title>A global phylogenomic analysis of the shiitake genus Lentinula.</title>
        <authorList>
            <person name="Sierra-Patev S."/>
            <person name="Min B."/>
            <person name="Naranjo-Ortiz M."/>
            <person name="Looney B."/>
            <person name="Konkel Z."/>
            <person name="Slot J.C."/>
            <person name="Sakamoto Y."/>
            <person name="Steenwyk J.L."/>
            <person name="Rokas A."/>
            <person name="Carro J."/>
            <person name="Camarero S."/>
            <person name="Ferreira P."/>
            <person name="Molpeceres G."/>
            <person name="Ruiz-Duenas F.J."/>
            <person name="Serrano A."/>
            <person name="Henrissat B."/>
            <person name="Drula E."/>
            <person name="Hughes K.W."/>
            <person name="Mata J.L."/>
            <person name="Ishikawa N.K."/>
            <person name="Vargas-Isla R."/>
            <person name="Ushijima S."/>
            <person name="Smith C.A."/>
            <person name="Donoghue J."/>
            <person name="Ahrendt S."/>
            <person name="Andreopoulos W."/>
            <person name="He G."/>
            <person name="LaButti K."/>
            <person name="Lipzen A."/>
            <person name="Ng V."/>
            <person name="Riley R."/>
            <person name="Sandor L."/>
            <person name="Barry K."/>
            <person name="Martinez A.T."/>
            <person name="Xiao Y."/>
            <person name="Gibbons J.G."/>
            <person name="Terashima K."/>
            <person name="Grigoriev I.V."/>
            <person name="Hibbett D."/>
        </authorList>
    </citation>
    <scope>NUCLEOTIDE SEQUENCE</scope>
    <source>
        <strain evidence="9">ET3784</strain>
    </source>
</reference>
<dbReference type="GO" id="GO:0006730">
    <property type="term" value="P:one-carbon metabolic process"/>
    <property type="evidence" value="ECO:0007669"/>
    <property type="project" value="UniProtKB-KW"/>
</dbReference>
<sequence length="208" mass="23773">MSRLTLIVAATRTNGIGENGKLPWHLPKEMSYFQRVTCNAPPGQQNAVVMGRNTWESIPEKYRPLKDRLNVVISRRRENYHFGESVQVHRDLASAMEKLRNQTEPAVNRTFLIGGAMLYSACLQLPKTSPIAFVDRVLLTRIIAPSFDRCNAFMPDFLGEWIGAPDFNGWKQASPEEMNEWVGFEVPEGVQEEENGVQYEFQLWVRDA</sequence>
<evidence type="ECO:0000313" key="9">
    <source>
        <dbReference type="EMBL" id="KAJ3734819.1"/>
    </source>
</evidence>
<evidence type="ECO:0000256" key="3">
    <source>
        <dbReference type="ARBA" id="ARBA00018886"/>
    </source>
</evidence>
<dbReference type="PANTHER" id="PTHR48069:SF3">
    <property type="entry name" value="DIHYDROFOLATE REDUCTASE"/>
    <property type="match status" value="1"/>
</dbReference>
<dbReference type="GO" id="GO:0046452">
    <property type="term" value="P:dihydrofolate metabolic process"/>
    <property type="evidence" value="ECO:0007669"/>
    <property type="project" value="TreeGrafter"/>
</dbReference>
<dbReference type="AlphaFoldDB" id="A0AA38MVQ5"/>
<evidence type="ECO:0000256" key="4">
    <source>
        <dbReference type="ARBA" id="ARBA00022563"/>
    </source>
</evidence>
<dbReference type="InterPro" id="IPR017925">
    <property type="entry name" value="DHFR_CS"/>
</dbReference>
<organism evidence="9 10">
    <name type="scientific">Lentinula guzmanii</name>
    <dbReference type="NCBI Taxonomy" id="2804957"/>
    <lineage>
        <taxon>Eukaryota</taxon>
        <taxon>Fungi</taxon>
        <taxon>Dikarya</taxon>
        <taxon>Basidiomycota</taxon>
        <taxon>Agaricomycotina</taxon>
        <taxon>Agaricomycetes</taxon>
        <taxon>Agaricomycetidae</taxon>
        <taxon>Agaricales</taxon>
        <taxon>Marasmiineae</taxon>
        <taxon>Omphalotaceae</taxon>
        <taxon>Lentinula</taxon>
    </lineage>
</organism>
<feature type="domain" description="DHFR" evidence="8">
    <location>
        <begin position="3"/>
        <end position="206"/>
    </location>
</feature>
<gene>
    <name evidence="9" type="ORF">DFJ43DRAFT_1061759</name>
</gene>
<dbReference type="InterPro" id="IPR001796">
    <property type="entry name" value="DHFR_dom"/>
</dbReference>
<dbReference type="InterPro" id="IPR012259">
    <property type="entry name" value="DHFR"/>
</dbReference>
<dbReference type="PRINTS" id="PR00070">
    <property type="entry name" value="DHFR"/>
</dbReference>
<keyword evidence="6" id="KW-0560">Oxidoreductase</keyword>
<evidence type="ECO:0000256" key="1">
    <source>
        <dbReference type="ARBA" id="ARBA00004903"/>
    </source>
</evidence>
<accession>A0AA38MVQ5</accession>
<reference evidence="9" key="1">
    <citation type="submission" date="2022-08" db="EMBL/GenBank/DDBJ databases">
        <authorList>
            <consortium name="DOE Joint Genome Institute"/>
            <person name="Min B."/>
            <person name="Sierra-Patev S."/>
            <person name="Naranjo-Ortiz M."/>
            <person name="Looney B."/>
            <person name="Konkel Z."/>
            <person name="Slot J.C."/>
            <person name="Sakamoto Y."/>
            <person name="Steenwyk J.L."/>
            <person name="Rokas A."/>
            <person name="Carro J."/>
            <person name="Camarero S."/>
            <person name="Ferreira P."/>
            <person name="Molpeceres G."/>
            <person name="Ruiz-duenas F.J."/>
            <person name="Serrano A."/>
            <person name="Henrissat B."/>
            <person name="Drula E."/>
            <person name="Hughes K.W."/>
            <person name="Mata J.L."/>
            <person name="Ishikawa N.K."/>
            <person name="Vargas-Isla R."/>
            <person name="Ushijima S."/>
            <person name="Smith C.A."/>
            <person name="Ahrendt S."/>
            <person name="Andreopoulos W."/>
            <person name="He G."/>
            <person name="LaButti K."/>
            <person name="Lipzen A."/>
            <person name="Ng V."/>
            <person name="Riley R."/>
            <person name="Sandor L."/>
            <person name="Barry K."/>
            <person name="Martinez A.T."/>
            <person name="Xiao Y."/>
            <person name="Gibbons J.G."/>
            <person name="Terashima K."/>
            <person name="Hibbett D.S."/>
            <person name="Grigoriev I.V."/>
        </authorList>
    </citation>
    <scope>NUCLEOTIDE SEQUENCE</scope>
    <source>
        <strain evidence="9">ET3784</strain>
    </source>
</reference>
<dbReference type="GO" id="GO:0005739">
    <property type="term" value="C:mitochondrion"/>
    <property type="evidence" value="ECO:0007669"/>
    <property type="project" value="TreeGrafter"/>
</dbReference>
<dbReference type="GO" id="GO:0004146">
    <property type="term" value="F:dihydrofolate reductase activity"/>
    <property type="evidence" value="ECO:0007669"/>
    <property type="project" value="UniProtKB-EC"/>
</dbReference>
<comment type="pathway">
    <text evidence="1">Cofactor biosynthesis; tetrahydrofolate biosynthesis; 5,6,7,8-tetrahydrofolate from 7,8-dihydrofolate: step 1/1.</text>
</comment>
<comment type="caution">
    <text evidence="9">The sequence shown here is derived from an EMBL/GenBank/DDBJ whole genome shotgun (WGS) entry which is preliminary data.</text>
</comment>
<dbReference type="PROSITE" id="PS51330">
    <property type="entry name" value="DHFR_2"/>
    <property type="match status" value="1"/>
</dbReference>
<dbReference type="GO" id="GO:0046654">
    <property type="term" value="P:tetrahydrofolate biosynthetic process"/>
    <property type="evidence" value="ECO:0007669"/>
    <property type="project" value="InterPro"/>
</dbReference>
<dbReference type="GO" id="GO:0046655">
    <property type="term" value="P:folic acid metabolic process"/>
    <property type="evidence" value="ECO:0007669"/>
    <property type="project" value="TreeGrafter"/>
</dbReference>
<keyword evidence="10" id="KW-1185">Reference proteome</keyword>
<dbReference type="PROSITE" id="PS00075">
    <property type="entry name" value="DHFR_1"/>
    <property type="match status" value="1"/>
</dbReference>
<dbReference type="Gene3D" id="3.40.430.10">
    <property type="entry name" value="Dihydrofolate Reductase, subunit A"/>
    <property type="match status" value="1"/>
</dbReference>
<dbReference type="InterPro" id="IPR024072">
    <property type="entry name" value="DHFR-like_dom_sf"/>
</dbReference>